<gene>
    <name evidence="2" type="ORF">BDP27DRAFT_454806</name>
</gene>
<protein>
    <submittedName>
        <fullName evidence="2">Uncharacterized protein</fullName>
    </submittedName>
</protein>
<organism evidence="2 3">
    <name type="scientific">Rhodocollybia butyracea</name>
    <dbReference type="NCBI Taxonomy" id="206335"/>
    <lineage>
        <taxon>Eukaryota</taxon>
        <taxon>Fungi</taxon>
        <taxon>Dikarya</taxon>
        <taxon>Basidiomycota</taxon>
        <taxon>Agaricomycotina</taxon>
        <taxon>Agaricomycetes</taxon>
        <taxon>Agaricomycetidae</taxon>
        <taxon>Agaricales</taxon>
        <taxon>Marasmiineae</taxon>
        <taxon>Omphalotaceae</taxon>
        <taxon>Rhodocollybia</taxon>
    </lineage>
</organism>
<evidence type="ECO:0000256" key="1">
    <source>
        <dbReference type="SAM" id="MobiDB-lite"/>
    </source>
</evidence>
<accession>A0A9P5PA53</accession>
<dbReference type="Proteomes" id="UP000772434">
    <property type="component" value="Unassembled WGS sequence"/>
</dbReference>
<reference evidence="2" key="1">
    <citation type="submission" date="2020-11" db="EMBL/GenBank/DDBJ databases">
        <authorList>
            <consortium name="DOE Joint Genome Institute"/>
            <person name="Ahrendt S."/>
            <person name="Riley R."/>
            <person name="Andreopoulos W."/>
            <person name="Labutti K."/>
            <person name="Pangilinan J."/>
            <person name="Ruiz-Duenas F.J."/>
            <person name="Barrasa J.M."/>
            <person name="Sanchez-Garcia M."/>
            <person name="Camarero S."/>
            <person name="Miyauchi S."/>
            <person name="Serrano A."/>
            <person name="Linde D."/>
            <person name="Babiker R."/>
            <person name="Drula E."/>
            <person name="Ayuso-Fernandez I."/>
            <person name="Pacheco R."/>
            <person name="Padilla G."/>
            <person name="Ferreira P."/>
            <person name="Barriuso J."/>
            <person name="Kellner H."/>
            <person name="Castanera R."/>
            <person name="Alfaro M."/>
            <person name="Ramirez L."/>
            <person name="Pisabarro A.G."/>
            <person name="Kuo A."/>
            <person name="Tritt A."/>
            <person name="Lipzen A."/>
            <person name="He G."/>
            <person name="Yan M."/>
            <person name="Ng V."/>
            <person name="Cullen D."/>
            <person name="Martin F."/>
            <person name="Rosso M.-N."/>
            <person name="Henrissat B."/>
            <person name="Hibbett D."/>
            <person name="Martinez A.T."/>
            <person name="Grigoriev I.V."/>
        </authorList>
    </citation>
    <scope>NUCLEOTIDE SEQUENCE</scope>
    <source>
        <strain evidence="2">AH 40177</strain>
    </source>
</reference>
<dbReference type="EMBL" id="JADNRY010000286">
    <property type="protein sequence ID" value="KAF9059649.1"/>
    <property type="molecule type" value="Genomic_DNA"/>
</dbReference>
<name>A0A9P5PA53_9AGAR</name>
<dbReference type="AlphaFoldDB" id="A0A9P5PA53"/>
<feature type="compositionally biased region" description="Basic residues" evidence="1">
    <location>
        <begin position="93"/>
        <end position="105"/>
    </location>
</feature>
<evidence type="ECO:0000313" key="2">
    <source>
        <dbReference type="EMBL" id="KAF9059649.1"/>
    </source>
</evidence>
<proteinExistence type="predicted"/>
<sequence length="155" mass="17580">MSQTGTSGMIILHKTGSFRNTRGICLHRPNESTLHIARIIYLPRNKAYKPTKEELDTSSEDDLSDNGRRRRKKKGGPPAGRLTSLPTVGPEKHGKKMKKRKKRKTIEKQSTLRSLLLSDTTVTTRLPSSGRQLSQQLTFLKLRFHPQRSGNRPPQ</sequence>
<evidence type="ECO:0000313" key="3">
    <source>
        <dbReference type="Proteomes" id="UP000772434"/>
    </source>
</evidence>
<feature type="region of interest" description="Disordered" evidence="1">
    <location>
        <begin position="48"/>
        <end position="112"/>
    </location>
</feature>
<comment type="caution">
    <text evidence="2">The sequence shown here is derived from an EMBL/GenBank/DDBJ whole genome shotgun (WGS) entry which is preliminary data.</text>
</comment>
<keyword evidence="3" id="KW-1185">Reference proteome</keyword>